<dbReference type="EMBL" id="DXCM01000061">
    <property type="protein sequence ID" value="HIY92956.1"/>
    <property type="molecule type" value="Genomic_DNA"/>
</dbReference>
<feature type="transmembrane region" description="Helical" evidence="9">
    <location>
        <begin position="40"/>
        <end position="63"/>
    </location>
</feature>
<reference evidence="11" key="2">
    <citation type="submission" date="2021-04" db="EMBL/GenBank/DDBJ databases">
        <authorList>
            <person name="Gilroy R."/>
        </authorList>
    </citation>
    <scope>NUCLEOTIDE SEQUENCE</scope>
    <source>
        <strain evidence="11">3204</strain>
    </source>
</reference>
<reference evidence="11" key="1">
    <citation type="journal article" date="2021" name="PeerJ">
        <title>Extensive microbial diversity within the chicken gut microbiome revealed by metagenomics and culture.</title>
        <authorList>
            <person name="Gilroy R."/>
            <person name="Ravi A."/>
            <person name="Getino M."/>
            <person name="Pursley I."/>
            <person name="Horton D.L."/>
            <person name="Alikhan N.F."/>
            <person name="Baker D."/>
            <person name="Gharbi K."/>
            <person name="Hall N."/>
            <person name="Watson M."/>
            <person name="Adriaenssens E.M."/>
            <person name="Foster-Nyarko E."/>
            <person name="Jarju S."/>
            <person name="Secka A."/>
            <person name="Antonio M."/>
            <person name="Oren A."/>
            <person name="Chaudhuri R.R."/>
            <person name="La Ragione R."/>
            <person name="Hildebrand F."/>
            <person name="Pallen M.J."/>
        </authorList>
    </citation>
    <scope>NUCLEOTIDE SEQUENCE</scope>
    <source>
        <strain evidence="11">3204</strain>
    </source>
</reference>
<evidence type="ECO:0000256" key="7">
    <source>
        <dbReference type="ARBA" id="ARBA00023136"/>
    </source>
</evidence>
<evidence type="ECO:0000256" key="3">
    <source>
        <dbReference type="ARBA" id="ARBA00022475"/>
    </source>
</evidence>
<evidence type="ECO:0000256" key="4">
    <source>
        <dbReference type="ARBA" id="ARBA00022597"/>
    </source>
</evidence>
<accession>A0A9D2CNZ6</accession>
<keyword evidence="3 8" id="KW-1003">Cell membrane</keyword>
<dbReference type="InterPro" id="IPR003352">
    <property type="entry name" value="PTS_EIIC"/>
</dbReference>
<dbReference type="Pfam" id="PF02378">
    <property type="entry name" value="PTS_EIIC"/>
    <property type="match status" value="1"/>
</dbReference>
<dbReference type="AlphaFoldDB" id="A0A9D2CNZ6"/>
<protein>
    <recommendedName>
        <fullName evidence="8">Permease IIC component</fullName>
    </recommendedName>
</protein>
<dbReference type="GO" id="GO:0009401">
    <property type="term" value="P:phosphoenolpyruvate-dependent sugar phosphotransferase system"/>
    <property type="evidence" value="ECO:0007669"/>
    <property type="project" value="InterPro"/>
</dbReference>
<evidence type="ECO:0000256" key="2">
    <source>
        <dbReference type="ARBA" id="ARBA00022448"/>
    </source>
</evidence>
<dbReference type="PANTHER" id="PTHR33989">
    <property type="match status" value="1"/>
</dbReference>
<evidence type="ECO:0000256" key="5">
    <source>
        <dbReference type="ARBA" id="ARBA00022692"/>
    </source>
</evidence>
<dbReference type="Proteomes" id="UP000824013">
    <property type="component" value="Unassembled WGS sequence"/>
</dbReference>
<sequence length="463" mass="49682">MLEKNSAADRSSKFQDKMVEIGAKVGNQIHLRSLRDGMSVLMPLFILAGLGVLINFVVIPYSVGGLKGILNISNPDAVIAKMQIWGSTISRGTLDVTGLLMAPCIGYAMAKNRGFSNPLSASVIALVSLITLLPLTVSIVPNGKKIAVDIGGVLTTNDLGSKAMIAGIIVGLLSAEIFVKLTKIKKMKVNLGPGVPPMVAEAFSSMFPAMITISIFALISAILQGFFNTDLITLIVTVIQTPLRSITTSLAGYLFLYSSGNLLFTIGIHQSVITGTFTDPFLLINQNENMAAFASHGHVPNIITTAFQIVYPQMGGTGATISLLLAIFLFSRYKASRDLGKLALAPGMFEINEPIIFGFPIIYNLPMIIPFILLPIFNALVGYFATSIGLVSKTVVMVPWVTPPIISGFLATAGDWRTPILQVILIVAGAFIYLPFMRVSEAVSMKLAQEKQEKEDLEKAVVE</sequence>
<comment type="caution">
    <text evidence="11">The sequence shown here is derived from an EMBL/GenBank/DDBJ whole genome shotgun (WGS) entry which is preliminary data.</text>
</comment>
<dbReference type="GO" id="GO:0008982">
    <property type="term" value="F:protein-N(PI)-phosphohistidine-sugar phosphotransferase activity"/>
    <property type="evidence" value="ECO:0007669"/>
    <property type="project" value="UniProtKB-UniRule"/>
</dbReference>
<dbReference type="InterPro" id="IPR004501">
    <property type="entry name" value="PTS_EIIC_3"/>
</dbReference>
<dbReference type="PIRSF" id="PIRSF006351">
    <property type="entry name" value="PTS_EIIC-Cellobiose"/>
    <property type="match status" value="1"/>
</dbReference>
<evidence type="ECO:0000256" key="6">
    <source>
        <dbReference type="ARBA" id="ARBA00022989"/>
    </source>
</evidence>
<dbReference type="GO" id="GO:1901264">
    <property type="term" value="P:carbohydrate derivative transport"/>
    <property type="evidence" value="ECO:0007669"/>
    <property type="project" value="TreeGrafter"/>
</dbReference>
<dbReference type="NCBIfam" id="TIGR00410">
    <property type="entry name" value="lacE"/>
    <property type="match status" value="1"/>
</dbReference>
<dbReference type="InterPro" id="IPR051088">
    <property type="entry name" value="PTS_Sugar-EIIC/EIIB"/>
</dbReference>
<feature type="transmembrane region" description="Helical" evidence="9">
    <location>
        <begin position="419"/>
        <end position="436"/>
    </location>
</feature>
<feature type="transmembrane region" description="Helical" evidence="9">
    <location>
        <begin position="119"/>
        <end position="139"/>
    </location>
</feature>
<name>A0A9D2CNZ6_9LACO</name>
<feature type="domain" description="PTS EIIC type-3" evidence="10">
    <location>
        <begin position="14"/>
        <end position="436"/>
    </location>
</feature>
<comment type="function">
    <text evidence="8">The phosphoenolpyruvate-dependent sugar phosphotransferase system (PTS), a major carbohydrate active -transport system, catalyzes the phosphorylation of incoming sugar substrates concomitant with their translocation across the cell membrane.</text>
</comment>
<feature type="transmembrane region" description="Helical" evidence="9">
    <location>
        <begin position="199"/>
        <end position="219"/>
    </location>
</feature>
<dbReference type="GO" id="GO:0005886">
    <property type="term" value="C:plasma membrane"/>
    <property type="evidence" value="ECO:0007669"/>
    <property type="project" value="UniProtKB-SubCell"/>
</dbReference>
<dbReference type="PANTHER" id="PTHR33989:SF10">
    <property type="entry name" value="PERMEASE IIC COMPONENT"/>
    <property type="match status" value="1"/>
</dbReference>
<proteinExistence type="predicted"/>
<evidence type="ECO:0000259" key="10">
    <source>
        <dbReference type="PROSITE" id="PS51105"/>
    </source>
</evidence>
<comment type="subcellular location">
    <subcellularLocation>
        <location evidence="1">Cell membrane</location>
        <topology evidence="1">Multi-pass membrane protein</topology>
    </subcellularLocation>
</comment>
<dbReference type="PROSITE" id="PS51105">
    <property type="entry name" value="PTS_EIIC_TYPE_3"/>
    <property type="match status" value="1"/>
</dbReference>
<keyword evidence="7 8" id="KW-0472">Membrane</keyword>
<keyword evidence="2 8" id="KW-0813">Transport</keyword>
<feature type="transmembrane region" description="Helical" evidence="9">
    <location>
        <begin position="250"/>
        <end position="273"/>
    </location>
</feature>
<organism evidence="11 12">
    <name type="scientific">Candidatus Companilactobacillus pullicola</name>
    <dbReference type="NCBI Taxonomy" id="2838523"/>
    <lineage>
        <taxon>Bacteria</taxon>
        <taxon>Bacillati</taxon>
        <taxon>Bacillota</taxon>
        <taxon>Bacilli</taxon>
        <taxon>Lactobacillales</taxon>
        <taxon>Lactobacillaceae</taxon>
        <taxon>Companilactobacillus</taxon>
    </lineage>
</organism>
<evidence type="ECO:0000256" key="1">
    <source>
        <dbReference type="ARBA" id="ARBA00004651"/>
    </source>
</evidence>
<evidence type="ECO:0000256" key="9">
    <source>
        <dbReference type="SAM" id="Phobius"/>
    </source>
</evidence>
<evidence type="ECO:0000256" key="8">
    <source>
        <dbReference type="PIRNR" id="PIRNR006351"/>
    </source>
</evidence>
<evidence type="ECO:0000313" key="12">
    <source>
        <dbReference type="Proteomes" id="UP000824013"/>
    </source>
</evidence>
<evidence type="ECO:0000313" key="11">
    <source>
        <dbReference type="EMBL" id="HIY92956.1"/>
    </source>
</evidence>
<keyword evidence="5 9" id="KW-0812">Transmembrane</keyword>
<keyword evidence="6 9" id="KW-1133">Transmembrane helix</keyword>
<dbReference type="InterPro" id="IPR004796">
    <property type="entry name" value="PTS_IIC_cello"/>
</dbReference>
<keyword evidence="4 8" id="KW-0762">Sugar transport</keyword>
<gene>
    <name evidence="11" type="ORF">H9820_08470</name>
</gene>
<feature type="transmembrane region" description="Helical" evidence="9">
    <location>
        <begin position="309"/>
        <end position="330"/>
    </location>
</feature>
<feature type="transmembrane region" description="Helical" evidence="9">
    <location>
        <begin position="159"/>
        <end position="179"/>
    </location>
</feature>